<dbReference type="EMBL" id="JBIMZQ010000016">
    <property type="protein sequence ID" value="KAL3666833.1"/>
    <property type="molecule type" value="Genomic_DNA"/>
</dbReference>
<organism evidence="2 3">
    <name type="scientific">Phytophthora oleae</name>
    <dbReference type="NCBI Taxonomy" id="2107226"/>
    <lineage>
        <taxon>Eukaryota</taxon>
        <taxon>Sar</taxon>
        <taxon>Stramenopiles</taxon>
        <taxon>Oomycota</taxon>
        <taxon>Peronosporomycetes</taxon>
        <taxon>Peronosporales</taxon>
        <taxon>Peronosporaceae</taxon>
        <taxon>Phytophthora</taxon>
    </lineage>
</organism>
<protein>
    <submittedName>
        <fullName evidence="2">Uncharacterized protein</fullName>
    </submittedName>
</protein>
<comment type="caution">
    <text evidence="2">The sequence shown here is derived from an EMBL/GenBank/DDBJ whole genome shotgun (WGS) entry which is preliminary data.</text>
</comment>
<accession>A0ABD3FJB0</accession>
<dbReference type="AlphaFoldDB" id="A0ABD3FJB0"/>
<reference evidence="2 3" key="1">
    <citation type="submission" date="2024-09" db="EMBL/GenBank/DDBJ databases">
        <title>Genome sequencing and assembly of Phytophthora oleae, isolate VK10A, causative agent of rot of olive drupes.</title>
        <authorList>
            <person name="Conti Taguali S."/>
            <person name="Riolo M."/>
            <person name="La Spada F."/>
            <person name="Cacciola S.O."/>
            <person name="Dionisio G."/>
        </authorList>
    </citation>
    <scope>NUCLEOTIDE SEQUENCE [LARGE SCALE GENOMIC DNA]</scope>
    <source>
        <strain evidence="2 3">VK10A</strain>
    </source>
</reference>
<dbReference type="Proteomes" id="UP001632037">
    <property type="component" value="Unassembled WGS sequence"/>
</dbReference>
<proteinExistence type="predicted"/>
<keyword evidence="3" id="KW-1185">Reference proteome</keyword>
<feature type="region of interest" description="Disordered" evidence="1">
    <location>
        <begin position="1"/>
        <end position="32"/>
    </location>
</feature>
<evidence type="ECO:0000313" key="2">
    <source>
        <dbReference type="EMBL" id="KAL3666833.1"/>
    </source>
</evidence>
<evidence type="ECO:0000256" key="1">
    <source>
        <dbReference type="SAM" id="MobiDB-lite"/>
    </source>
</evidence>
<gene>
    <name evidence="2" type="ORF">V7S43_008451</name>
</gene>
<sequence>MVLQTEKLLEAPGADGGTVRGKGADVPANSETRTTVKVRARTSLMDSLNGRKQLAAWRQLTPWQLLTWI</sequence>
<evidence type="ECO:0000313" key="3">
    <source>
        <dbReference type="Proteomes" id="UP001632037"/>
    </source>
</evidence>
<name>A0ABD3FJB0_9STRA</name>